<dbReference type="Gene3D" id="1.25.40.10">
    <property type="entry name" value="Tetratricopeptide repeat domain"/>
    <property type="match status" value="1"/>
</dbReference>
<dbReference type="PANTHER" id="PTHR16155:SF21">
    <property type="entry name" value="CENTROMERE PROTEIN J"/>
    <property type="match status" value="1"/>
</dbReference>
<dbReference type="InterPro" id="IPR013761">
    <property type="entry name" value="SAM/pointed_sf"/>
</dbReference>
<dbReference type="Bgee" id="108708729">
    <property type="expression patterns" value="Expressed in intestine and 7 other cell types or tissues"/>
</dbReference>
<keyword evidence="2" id="KW-1185">Reference proteome</keyword>
<feature type="compositionally biased region" description="Basic and acidic residues" evidence="1">
    <location>
        <begin position="90"/>
        <end position="113"/>
    </location>
</feature>
<proteinExistence type="predicted"/>
<evidence type="ECO:0000313" key="3">
    <source>
        <dbReference type="RefSeq" id="XP_018103241.1"/>
    </source>
</evidence>
<dbReference type="FunFam" id="1.10.150.50:FF:000126">
    <property type="entry name" value="Zmp:0000000735"/>
    <property type="match status" value="1"/>
</dbReference>
<sequence length="1594" mass="183844">MDSQLLPLDDWTEIHVRDWLRMIRIKEEYVTRMFEEEVTGPVLKKITEKYLEKLGMKAGQIHLLLVSRDELCTQQNSTKVDQNKLQSGNSDKHPSGKEKETVERPAKGNRSESQETVPHETLPQLSPQKNKKQKGNNVSAGGPSSEGNAKHPLKMCSFREFGQEDKTFTYMKNHRLSPETGVIDLIRPCHEYKSFATAATLDKIRLQAKFSAEVFRFATACLNVRSNGTIHFGIMDSVEDKGYEHGQIVGIAITQLDWYADALNNMRECFQDPSAFAAARLCIRPPIFIEVYDKDSDTKAFVVEVDIEATLDNVKDKVFQVRLPYINNNKICYKAQATYERNGTKSEPVKVEEELGAFRQRFKEADCRRKDAESRVTSQTKDVEYLGRRLSVLITNGKQYFDGSQWYVIVTNKFGEHHLQHLKFLKHLNILCVFDFDPDSDSTGLCSKFKEFHATNMYSLESYSNECGRSKDEIISNLCLFRQTCWIFCNGRSNFLGEDQTCNEYAWIRTKGKYLNRAISFICEEIIKRASFIVLFMLMSPAEKPIAEAFFEFYREMNGLDYILCIAENKEQYEKWARLAQETCPREELEKRSIVGMQLSHIDGTVQEMMPTTDYQRTLPVSTNGLCILTVPEEERMPSLDILCVNECNNINIDQMDKEELKKLESSFYRGGKISWKHLWLAEHKQFGTVIERHGCKEVEQILKDILHKNTVKLPVARINIVHQPGSGGSTVARQILWKYKNELRCAIVNSFYSVSQVCEHVIKFRDYEEKEPIQCLPVFLLLEDCDEEYIDDLKHDLSEAMVYKKINNLKPRFILLSCKRSNDPQKLCKASYHDTVAITHKLTRKEQVMFQAKAKELSACFASELIITFVIMSHGFDKQYLKDFVAHVMHDIDHSSNVTRLIRYVALLNHYVQNSYISLSHCEEFLGIKPYLKENLQKDSQNKSKAKLKEQGQLKSSEEQPSDKGSQTTSSVSGEEKSEEGSLSQYSFVNSLNDQARLIFIELRESTTWISGIRILHPLIAEEILVQLPSTYLQSKIAMDLLEEKSLLYHRFGREDFVKFIRQLFLRRHKKSRGDIVDSVFSPLIEHVCKTENNVKMAINLLEDAYEHLDKDSLFAQQLARIHYKNEMFEEAKKWAETAKAKSPYDSFILDTEGQVYKKWFNVNLNKHQNDIPSEEAINLIGLALRSMECFRAAEKAAGSETETINNSGYFGEVDVGCRLLEFLSTLEIFSKEDKSKNTELLQYLLTDHTPEEIKKPWSRLHGQLKGLYQNIYNALKWISDEVGYFQMDKTDDGESTNRIEDHINNPRRWLLRKTKLFAKYFCNQILTSDSRTVNEFVQKMRIYQLGGGSAATILALLSDPKNERPAGKLETIIDNYPKDSKPNSLDDIDLINYTMCHIALGCVNSESSKLLPFQKLRDLCKRFLNHQKEFPPSAYFLIFMLYWPDDKFPEKYGHDILTAAGQTAGRLHNKRLKSVPVRKKRTNVHFFLGHGHGLQKFKHRSIIEKQLSGPLNERTFKWDTDQKNSVKLQTTLKKVPGWTENGKVFTKGHNSKNNIEVLPLNYSSMPHGNENITFNLGFTYIGFVAYNIQIAG</sequence>
<dbReference type="SUPFAM" id="SSF47769">
    <property type="entry name" value="SAM/Pointed domain"/>
    <property type="match status" value="1"/>
</dbReference>
<organism evidence="2 3">
    <name type="scientific">Xenopus laevis</name>
    <name type="common">African clawed frog</name>
    <dbReference type="NCBI Taxonomy" id="8355"/>
    <lineage>
        <taxon>Eukaryota</taxon>
        <taxon>Metazoa</taxon>
        <taxon>Chordata</taxon>
        <taxon>Craniata</taxon>
        <taxon>Vertebrata</taxon>
        <taxon>Euteleostomi</taxon>
        <taxon>Amphibia</taxon>
        <taxon>Batrachia</taxon>
        <taxon>Anura</taxon>
        <taxon>Pipoidea</taxon>
        <taxon>Pipidae</taxon>
        <taxon>Xenopodinae</taxon>
        <taxon>Xenopus</taxon>
        <taxon>Xenopus</taxon>
    </lineage>
</organism>
<dbReference type="PROSITE" id="PS50105">
    <property type="entry name" value="SAM_DOMAIN"/>
    <property type="match status" value="1"/>
</dbReference>
<name>A0A1L8HJ55_XENLA</name>
<dbReference type="InterPro" id="IPR011990">
    <property type="entry name" value="TPR-like_helical_dom_sf"/>
</dbReference>
<dbReference type="STRING" id="8355.A0A1L8HJ55"/>
<protein>
    <submittedName>
        <fullName evidence="3">Sterile alpha motif domain-containing protein 9-like</fullName>
    </submittedName>
</protein>
<feature type="region of interest" description="Disordered" evidence="1">
    <location>
        <begin position="77"/>
        <end position="151"/>
    </location>
</feature>
<gene>
    <name evidence="3" type="primary">LOC108708729</name>
</gene>
<feature type="compositionally biased region" description="Basic and acidic residues" evidence="1">
    <location>
        <begin position="943"/>
        <end position="963"/>
    </location>
</feature>
<evidence type="ECO:0000256" key="1">
    <source>
        <dbReference type="SAM" id="MobiDB-lite"/>
    </source>
</evidence>
<dbReference type="KEGG" id="xla:108708729"/>
<feature type="compositionally biased region" description="Polar residues" evidence="1">
    <location>
        <begin position="77"/>
        <end position="89"/>
    </location>
</feature>
<dbReference type="GeneID" id="108708729"/>
<dbReference type="Proteomes" id="UP000186698">
    <property type="component" value="Chromosome 2L"/>
</dbReference>
<reference evidence="3" key="1">
    <citation type="submission" date="2025-08" db="UniProtKB">
        <authorList>
            <consortium name="RefSeq"/>
        </authorList>
    </citation>
    <scope>IDENTIFICATION</scope>
    <source>
        <strain evidence="3">J_2021</strain>
        <tissue evidence="3">Erythrocytes</tissue>
    </source>
</reference>
<accession>A0A1L8HJ55</accession>
<dbReference type="OrthoDB" id="2337140at2759"/>
<dbReference type="OMA" id="HFWLAEN"/>
<dbReference type="PANTHER" id="PTHR16155">
    <property type="entry name" value="DED DOMAIN-CONTAINING PROTEIN"/>
    <property type="match status" value="1"/>
</dbReference>
<dbReference type="PaxDb" id="8355-A0A1L8HJ55"/>
<feature type="region of interest" description="Disordered" evidence="1">
    <location>
        <begin position="943"/>
        <end position="980"/>
    </location>
</feature>
<dbReference type="InterPro" id="IPR001660">
    <property type="entry name" value="SAM"/>
</dbReference>
<dbReference type="RefSeq" id="XP_018103241.1">
    <property type="nucleotide sequence ID" value="XM_018247752.2"/>
</dbReference>
<dbReference type="GO" id="GO:0005737">
    <property type="term" value="C:cytoplasm"/>
    <property type="evidence" value="ECO:0000318"/>
    <property type="project" value="GO_Central"/>
</dbReference>
<evidence type="ECO:0000313" key="2">
    <source>
        <dbReference type="Proteomes" id="UP000186698"/>
    </source>
</evidence>
<dbReference type="Gene3D" id="1.10.150.50">
    <property type="entry name" value="Transcription Factor, Ets-1"/>
    <property type="match status" value="1"/>
</dbReference>